<feature type="non-terminal residue" evidence="2">
    <location>
        <position position="1"/>
    </location>
</feature>
<dbReference type="EMBL" id="BPLR01010152">
    <property type="protein sequence ID" value="GIY37284.1"/>
    <property type="molecule type" value="Genomic_DNA"/>
</dbReference>
<reference evidence="2 3" key="1">
    <citation type="submission" date="2021-06" db="EMBL/GenBank/DDBJ databases">
        <title>Caerostris extrusa draft genome.</title>
        <authorList>
            <person name="Kono N."/>
            <person name="Arakawa K."/>
        </authorList>
    </citation>
    <scope>NUCLEOTIDE SEQUENCE [LARGE SCALE GENOMIC DNA]</scope>
</reference>
<sequence length="126" mass="14400">IEKVESWLDEHPQFVHDYFVRKASRQMVESWLHSHSTPHDKIRGYPKISNIPVLMLLMQVHPEHDFRRHPDFHVPLALPGDTLPFITAPAITLCGRPRNCSLWTSESSSSNWSGTSTPTSIPQPLP</sequence>
<protein>
    <submittedName>
        <fullName evidence="2">Uncharacterized protein</fullName>
    </submittedName>
</protein>
<evidence type="ECO:0000313" key="3">
    <source>
        <dbReference type="Proteomes" id="UP001054945"/>
    </source>
</evidence>
<gene>
    <name evidence="2" type="ORF">CEXT_802931</name>
</gene>
<name>A0AAV4SWA1_CAEEX</name>
<feature type="compositionally biased region" description="Low complexity" evidence="1">
    <location>
        <begin position="103"/>
        <end position="120"/>
    </location>
</feature>
<evidence type="ECO:0000256" key="1">
    <source>
        <dbReference type="SAM" id="MobiDB-lite"/>
    </source>
</evidence>
<dbReference type="Proteomes" id="UP001054945">
    <property type="component" value="Unassembled WGS sequence"/>
</dbReference>
<proteinExistence type="predicted"/>
<organism evidence="2 3">
    <name type="scientific">Caerostris extrusa</name>
    <name type="common">Bark spider</name>
    <name type="synonym">Caerostris bankana</name>
    <dbReference type="NCBI Taxonomy" id="172846"/>
    <lineage>
        <taxon>Eukaryota</taxon>
        <taxon>Metazoa</taxon>
        <taxon>Ecdysozoa</taxon>
        <taxon>Arthropoda</taxon>
        <taxon>Chelicerata</taxon>
        <taxon>Arachnida</taxon>
        <taxon>Araneae</taxon>
        <taxon>Araneomorphae</taxon>
        <taxon>Entelegynae</taxon>
        <taxon>Araneoidea</taxon>
        <taxon>Araneidae</taxon>
        <taxon>Caerostris</taxon>
    </lineage>
</organism>
<dbReference type="AlphaFoldDB" id="A0AAV4SWA1"/>
<feature type="region of interest" description="Disordered" evidence="1">
    <location>
        <begin position="103"/>
        <end position="126"/>
    </location>
</feature>
<evidence type="ECO:0000313" key="2">
    <source>
        <dbReference type="EMBL" id="GIY37284.1"/>
    </source>
</evidence>
<comment type="caution">
    <text evidence="2">The sequence shown here is derived from an EMBL/GenBank/DDBJ whole genome shotgun (WGS) entry which is preliminary data.</text>
</comment>
<accession>A0AAV4SWA1</accession>
<keyword evidence="3" id="KW-1185">Reference proteome</keyword>